<keyword evidence="3" id="KW-0808">Transferase</keyword>
<reference evidence="5 6" key="1">
    <citation type="submission" date="2020-05" db="EMBL/GenBank/DDBJ databases">
        <title>Distinct polysaccharide utilization as determinants for interspecies competition between intestinal Prevotella spp.</title>
        <authorList>
            <person name="Galvez E.J.C."/>
            <person name="Iljazovic A."/>
            <person name="Strowig T."/>
        </authorList>
    </citation>
    <scope>NUCLEOTIDE SEQUENCE [LARGE SCALE GENOMIC DNA]</scope>
    <source>
        <strain evidence="5 6">PROD</strain>
    </source>
</reference>
<dbReference type="SUPFAM" id="SSF53448">
    <property type="entry name" value="Nucleotide-diphospho-sugar transferases"/>
    <property type="match status" value="1"/>
</dbReference>
<feature type="domain" description="Glycosyltransferase 2-like" evidence="4">
    <location>
        <begin position="8"/>
        <end position="179"/>
    </location>
</feature>
<dbReference type="GeneID" id="82158304"/>
<dbReference type="PANTHER" id="PTHR43179">
    <property type="entry name" value="RHAMNOSYLTRANSFERASE WBBL"/>
    <property type="match status" value="1"/>
</dbReference>
<evidence type="ECO:0000256" key="1">
    <source>
        <dbReference type="ARBA" id="ARBA00006739"/>
    </source>
</evidence>
<comment type="similarity">
    <text evidence="1">Belongs to the glycosyltransferase 2 family.</text>
</comment>
<dbReference type="CDD" id="cd04186">
    <property type="entry name" value="GT_2_like_c"/>
    <property type="match status" value="1"/>
</dbReference>
<evidence type="ECO:0000259" key="4">
    <source>
        <dbReference type="Pfam" id="PF00535"/>
    </source>
</evidence>
<keyword evidence="2" id="KW-0328">Glycosyltransferase</keyword>
<dbReference type="PANTHER" id="PTHR43179:SF12">
    <property type="entry name" value="GALACTOFURANOSYLTRANSFERASE GLFT2"/>
    <property type="match status" value="1"/>
</dbReference>
<proteinExistence type="inferred from homology"/>
<gene>
    <name evidence="5" type="ORF">HPS55_11060</name>
</gene>
<evidence type="ECO:0000256" key="2">
    <source>
        <dbReference type="ARBA" id="ARBA00022676"/>
    </source>
</evidence>
<dbReference type="Proteomes" id="UP001193734">
    <property type="component" value="Unassembled WGS sequence"/>
</dbReference>
<evidence type="ECO:0000313" key="6">
    <source>
        <dbReference type="Proteomes" id="UP001193734"/>
    </source>
</evidence>
<dbReference type="EMBL" id="JABKKE010000019">
    <property type="protein sequence ID" value="NPE14854.1"/>
    <property type="molecule type" value="Genomic_DNA"/>
</dbReference>
<accession>A0ABX2AWJ4</accession>
<keyword evidence="6" id="KW-1185">Reference proteome</keyword>
<dbReference type="InterPro" id="IPR001173">
    <property type="entry name" value="Glyco_trans_2-like"/>
</dbReference>
<comment type="caution">
    <text evidence="5">The sequence shown here is derived from an EMBL/GenBank/DDBJ whole genome shotgun (WGS) entry which is preliminary data.</text>
</comment>
<dbReference type="RefSeq" id="WP_172178155.1">
    <property type="nucleotide sequence ID" value="NZ_CASGIA010000014.1"/>
</dbReference>
<dbReference type="Pfam" id="PF00535">
    <property type="entry name" value="Glycos_transf_2"/>
    <property type="match status" value="1"/>
</dbReference>
<sequence length="293" mass="33356">MHQEYDISIITVNYNGFEDTCTLIDSIPADDKFSVEVIVVDNASREDEATLIATRYPHVKSIRSESNLGYAGGNNLGIQHAKGRYLFLINNDTLFKSFDIVHLVNRLESSPKIGVVCPKIRFAWDKCPVQFAGYTQLSRITIRNRSIGFGEDDRGQYDTAHPTPYAHGAAMMMKREVTERAGLLPECFFLYYEEIDWSMSVSRAGYEIWYEPRCTVFHKESRSTGQDSPLKSFYITRNRLLLVRRNAKGVGKYISYIYLTGMVAARDIVRYTATGRHDLAKATIKGILNFLKS</sequence>
<evidence type="ECO:0000313" key="5">
    <source>
        <dbReference type="EMBL" id="NPE14854.1"/>
    </source>
</evidence>
<name>A0ABX2AWJ4_9BACT</name>
<evidence type="ECO:0000256" key="3">
    <source>
        <dbReference type="ARBA" id="ARBA00022679"/>
    </source>
</evidence>
<dbReference type="Gene3D" id="3.90.550.10">
    <property type="entry name" value="Spore Coat Polysaccharide Biosynthesis Protein SpsA, Chain A"/>
    <property type="match status" value="1"/>
</dbReference>
<organism evidence="5 6">
    <name type="scientific">Xylanibacter rodentium</name>
    <dbReference type="NCBI Taxonomy" id="2736289"/>
    <lineage>
        <taxon>Bacteria</taxon>
        <taxon>Pseudomonadati</taxon>
        <taxon>Bacteroidota</taxon>
        <taxon>Bacteroidia</taxon>
        <taxon>Bacteroidales</taxon>
        <taxon>Prevotellaceae</taxon>
        <taxon>Xylanibacter</taxon>
    </lineage>
</organism>
<dbReference type="InterPro" id="IPR029044">
    <property type="entry name" value="Nucleotide-diphossugar_trans"/>
</dbReference>
<protein>
    <submittedName>
        <fullName evidence="5">Glycosyltransferase family 2 protein</fullName>
    </submittedName>
</protein>